<feature type="compositionally biased region" description="Basic and acidic residues" evidence="1">
    <location>
        <begin position="64"/>
        <end position="123"/>
    </location>
</feature>
<dbReference type="AlphaFoldDB" id="A0A0S4JGI5"/>
<dbReference type="Proteomes" id="UP000051952">
    <property type="component" value="Unassembled WGS sequence"/>
</dbReference>
<keyword evidence="3" id="KW-1185">Reference proteome</keyword>
<dbReference type="EMBL" id="CYKH01001716">
    <property type="protein sequence ID" value="CUG89227.1"/>
    <property type="molecule type" value="Genomic_DNA"/>
</dbReference>
<organism evidence="2 3">
    <name type="scientific">Bodo saltans</name>
    <name type="common">Flagellated protozoan</name>
    <dbReference type="NCBI Taxonomy" id="75058"/>
    <lineage>
        <taxon>Eukaryota</taxon>
        <taxon>Discoba</taxon>
        <taxon>Euglenozoa</taxon>
        <taxon>Kinetoplastea</taxon>
        <taxon>Metakinetoplastina</taxon>
        <taxon>Eubodonida</taxon>
        <taxon>Bodonidae</taxon>
        <taxon>Bodo</taxon>
    </lineage>
</organism>
<gene>
    <name evidence="2" type="ORF">BSAL_19975c</name>
</gene>
<name>A0A0S4JGI5_BODSA</name>
<reference evidence="3" key="1">
    <citation type="submission" date="2015-09" db="EMBL/GenBank/DDBJ databases">
        <authorList>
            <consortium name="Pathogen Informatics"/>
        </authorList>
    </citation>
    <scope>NUCLEOTIDE SEQUENCE [LARGE SCALE GENOMIC DNA]</scope>
    <source>
        <strain evidence="3">Lake Konstanz</strain>
    </source>
</reference>
<feature type="region of interest" description="Disordered" evidence="1">
    <location>
        <begin position="64"/>
        <end position="129"/>
    </location>
</feature>
<proteinExistence type="predicted"/>
<sequence>MFLGHLVTLQYMAADMHTKDKKLGGIARTFTCDLLQLDTDLASIQKQDGDDLLSIVTRQILQKSNRDTREYRDHRDNRDHRGNRDHRDNRDTRDYRDSRDTRDHRDSRDTRDHRNNQDRDAQSQKRQRDHTTLFCPHCHDRGHQAAAVTHNETDCWHKNKQRRPGPTQ</sequence>
<evidence type="ECO:0000313" key="2">
    <source>
        <dbReference type="EMBL" id="CUG89227.1"/>
    </source>
</evidence>
<accession>A0A0S4JGI5</accession>
<evidence type="ECO:0000313" key="3">
    <source>
        <dbReference type="Proteomes" id="UP000051952"/>
    </source>
</evidence>
<protein>
    <submittedName>
        <fullName evidence="2">Uncharacterized protein</fullName>
    </submittedName>
</protein>
<dbReference type="VEuPathDB" id="TriTrypDB:BSAL_19975c"/>
<evidence type="ECO:0000256" key="1">
    <source>
        <dbReference type="SAM" id="MobiDB-lite"/>
    </source>
</evidence>